<dbReference type="eggNOG" id="COG0438">
    <property type="taxonomic scope" value="Bacteria"/>
</dbReference>
<dbReference type="Pfam" id="PF00534">
    <property type="entry name" value="Glycos_transf_1"/>
    <property type="match status" value="1"/>
</dbReference>
<keyword evidence="3" id="KW-0808">Transferase</keyword>
<reference evidence="3 4" key="1">
    <citation type="submission" date="2008-07" db="EMBL/GenBank/DDBJ databases">
        <authorList>
            <person name="Tandeau de Marsac N."/>
            <person name="Ferriera S."/>
            <person name="Johnson J."/>
            <person name="Kravitz S."/>
            <person name="Beeson K."/>
            <person name="Sutton G."/>
            <person name="Rogers Y.-H."/>
            <person name="Friedman R."/>
            <person name="Frazier M."/>
            <person name="Venter J.C."/>
        </authorList>
    </citation>
    <scope>NUCLEOTIDE SEQUENCE [LARGE SCALE GENOMIC DNA]</scope>
    <source>
        <strain evidence="3 4">PCC 7420</strain>
    </source>
</reference>
<gene>
    <name evidence="3" type="ORF">MC7420_6012</name>
</gene>
<keyword evidence="4" id="KW-1185">Reference proteome</keyword>
<dbReference type="InterPro" id="IPR050194">
    <property type="entry name" value="Glycosyltransferase_grp1"/>
</dbReference>
<dbReference type="AlphaFoldDB" id="B4VTH2"/>
<dbReference type="Gene3D" id="3.40.50.2000">
    <property type="entry name" value="Glycogen Phosphorylase B"/>
    <property type="match status" value="2"/>
</dbReference>
<dbReference type="STRING" id="118168.MC7420_6012"/>
<dbReference type="Pfam" id="PF13439">
    <property type="entry name" value="Glyco_transf_4"/>
    <property type="match status" value="1"/>
</dbReference>
<dbReference type="GO" id="GO:0016757">
    <property type="term" value="F:glycosyltransferase activity"/>
    <property type="evidence" value="ECO:0007669"/>
    <property type="project" value="InterPro"/>
</dbReference>
<dbReference type="Proteomes" id="UP000003835">
    <property type="component" value="Unassembled WGS sequence"/>
</dbReference>
<evidence type="ECO:0000313" key="3">
    <source>
        <dbReference type="EMBL" id="EDX74534.1"/>
    </source>
</evidence>
<dbReference type="CDD" id="cd03801">
    <property type="entry name" value="GT4_PimA-like"/>
    <property type="match status" value="1"/>
</dbReference>
<dbReference type="EMBL" id="DS989852">
    <property type="protein sequence ID" value="EDX74534.1"/>
    <property type="molecule type" value="Genomic_DNA"/>
</dbReference>
<evidence type="ECO:0000259" key="2">
    <source>
        <dbReference type="Pfam" id="PF13439"/>
    </source>
</evidence>
<evidence type="ECO:0000259" key="1">
    <source>
        <dbReference type="Pfam" id="PF00534"/>
    </source>
</evidence>
<accession>B4VTH2</accession>
<dbReference type="InterPro" id="IPR028098">
    <property type="entry name" value="Glyco_trans_4-like_N"/>
</dbReference>
<dbReference type="RefSeq" id="WP_006101865.1">
    <property type="nucleotide sequence ID" value="NZ_DS989852.1"/>
</dbReference>
<evidence type="ECO:0000313" key="4">
    <source>
        <dbReference type="Proteomes" id="UP000003835"/>
    </source>
</evidence>
<protein>
    <submittedName>
        <fullName evidence="3">Glycosyl transferase, group 1 family protein</fullName>
    </submittedName>
</protein>
<dbReference type="OrthoDB" id="9787111at2"/>
<feature type="domain" description="Glycosyl transferase family 1" evidence="1">
    <location>
        <begin position="211"/>
        <end position="361"/>
    </location>
</feature>
<organism evidence="3 4">
    <name type="scientific">Coleofasciculus chthonoplastes PCC 7420</name>
    <dbReference type="NCBI Taxonomy" id="118168"/>
    <lineage>
        <taxon>Bacteria</taxon>
        <taxon>Bacillati</taxon>
        <taxon>Cyanobacteriota</taxon>
        <taxon>Cyanophyceae</taxon>
        <taxon>Coleofasciculales</taxon>
        <taxon>Coleofasciculaceae</taxon>
        <taxon>Coleofasciculus</taxon>
    </lineage>
</organism>
<dbReference type="PANTHER" id="PTHR45947:SF13">
    <property type="entry name" value="TRANSFERASE"/>
    <property type="match status" value="1"/>
</dbReference>
<dbReference type="PANTHER" id="PTHR45947">
    <property type="entry name" value="SULFOQUINOVOSYL TRANSFERASE SQD2"/>
    <property type="match status" value="1"/>
</dbReference>
<sequence>MRILSVHNHYQIRGGEDESQKAEVRLLQDKGHQVDVYEEHNDRIPTLGKIDLASQTVWSRETYQILKSRFTEQTYDLVHVQNFFPLISPSVYYAAQAKGIPVVQTLRNYRLLCPNAQFFRQGHVCEDCLEQFIPLPGVIHACYRESRAATATVTAMITVHRALGTWTNQVDVYIALTEFARQKFIQGGLPAEKIVVKPNFVHPDPGWGEGGGNYALFVGRLSPEKGLDTLLQAWEKLGHQIPLKIVGDGPLANQIAEASTRLPGVEWLGRQPLSQVYNLLGEALFLVFPSSWYETFGRVAIEAFAKGTPVIAANIGAIAELVEHSRTGLKFRPSDWEDLTAQVEWALSHPAELTQMRQEARTEFEAKYTADKNYQQLMGIYETVIKNR</sequence>
<name>B4VTH2_9CYAN</name>
<dbReference type="HOGENOM" id="CLU_009583_35_0_3"/>
<feature type="domain" description="Glycosyltransferase subfamily 4-like N-terminal" evidence="2">
    <location>
        <begin position="25"/>
        <end position="204"/>
    </location>
</feature>
<dbReference type="InterPro" id="IPR001296">
    <property type="entry name" value="Glyco_trans_1"/>
</dbReference>
<dbReference type="SUPFAM" id="SSF53756">
    <property type="entry name" value="UDP-Glycosyltransferase/glycogen phosphorylase"/>
    <property type="match status" value="1"/>
</dbReference>
<proteinExistence type="predicted"/>